<evidence type="ECO:0000256" key="2">
    <source>
        <dbReference type="ARBA" id="ARBA00022801"/>
    </source>
</evidence>
<dbReference type="PROSITE" id="PS51462">
    <property type="entry name" value="NUDIX"/>
    <property type="match status" value="1"/>
</dbReference>
<evidence type="ECO:0000313" key="6">
    <source>
        <dbReference type="Proteomes" id="UP000533269"/>
    </source>
</evidence>
<dbReference type="Pfam" id="PF00293">
    <property type="entry name" value="NUDIX"/>
    <property type="match status" value="1"/>
</dbReference>
<keyword evidence="2 3" id="KW-0378">Hydrolase</keyword>
<reference evidence="5 6" key="1">
    <citation type="submission" date="2020-08" db="EMBL/GenBank/DDBJ databases">
        <title>The Agave Microbiome: Exploring the role of microbial communities in plant adaptations to desert environments.</title>
        <authorList>
            <person name="Partida-Martinez L.P."/>
        </authorList>
    </citation>
    <scope>NUCLEOTIDE SEQUENCE [LARGE SCALE GENOMIC DNA]</scope>
    <source>
        <strain evidence="5 6">AS2.23</strain>
    </source>
</reference>
<protein>
    <submittedName>
        <fullName evidence="5">8-oxo-dGTP pyrophosphatase MutT (NUDIX family)</fullName>
    </submittedName>
</protein>
<accession>A0A7W4XXN4</accession>
<evidence type="ECO:0000256" key="1">
    <source>
        <dbReference type="ARBA" id="ARBA00005582"/>
    </source>
</evidence>
<gene>
    <name evidence="5" type="ORF">FHR75_002183</name>
</gene>
<evidence type="ECO:0000259" key="4">
    <source>
        <dbReference type="PROSITE" id="PS51462"/>
    </source>
</evidence>
<dbReference type="EMBL" id="JACHVY010000001">
    <property type="protein sequence ID" value="MBB2901395.1"/>
    <property type="molecule type" value="Genomic_DNA"/>
</dbReference>
<dbReference type="RefSeq" id="WP_012085718.1">
    <property type="nucleotide sequence ID" value="NZ_JACHVY010000001.1"/>
</dbReference>
<dbReference type="InterPro" id="IPR015797">
    <property type="entry name" value="NUDIX_hydrolase-like_dom_sf"/>
</dbReference>
<organism evidence="5 6">
    <name type="scientific">Kineococcus radiotolerans</name>
    <dbReference type="NCBI Taxonomy" id="131568"/>
    <lineage>
        <taxon>Bacteria</taxon>
        <taxon>Bacillati</taxon>
        <taxon>Actinomycetota</taxon>
        <taxon>Actinomycetes</taxon>
        <taxon>Kineosporiales</taxon>
        <taxon>Kineosporiaceae</taxon>
        <taxon>Kineococcus</taxon>
    </lineage>
</organism>
<dbReference type="InterPro" id="IPR020476">
    <property type="entry name" value="Nudix_hydrolase"/>
</dbReference>
<reference evidence="5 6" key="2">
    <citation type="submission" date="2020-08" db="EMBL/GenBank/DDBJ databases">
        <authorList>
            <person name="Partida-Martinez L."/>
            <person name="Huntemann M."/>
            <person name="Clum A."/>
            <person name="Wang J."/>
            <person name="Palaniappan K."/>
            <person name="Ritter S."/>
            <person name="Chen I.-M."/>
            <person name="Stamatis D."/>
            <person name="Reddy T."/>
            <person name="O'Malley R."/>
            <person name="Daum C."/>
            <person name="Shapiro N."/>
            <person name="Ivanova N."/>
            <person name="Kyrpides N."/>
            <person name="Woyke T."/>
        </authorList>
    </citation>
    <scope>NUCLEOTIDE SEQUENCE [LARGE SCALE GENOMIC DNA]</scope>
    <source>
        <strain evidence="5 6">AS2.23</strain>
    </source>
</reference>
<name>A0A7W4XXN4_KINRA</name>
<feature type="domain" description="Nudix hydrolase" evidence="4">
    <location>
        <begin position="1"/>
        <end position="151"/>
    </location>
</feature>
<dbReference type="Proteomes" id="UP000533269">
    <property type="component" value="Unassembled WGS sequence"/>
</dbReference>
<dbReference type="PANTHER" id="PTHR43736:SF1">
    <property type="entry name" value="DIHYDRONEOPTERIN TRIPHOSPHATE DIPHOSPHATASE"/>
    <property type="match status" value="1"/>
</dbReference>
<dbReference type="OMA" id="NDPDHEA"/>
<comment type="caution">
    <text evidence="5">The sequence shown here is derived from an EMBL/GenBank/DDBJ whole genome shotgun (WGS) entry which is preliminary data.</text>
</comment>
<dbReference type="SUPFAM" id="SSF55811">
    <property type="entry name" value="Nudix"/>
    <property type="match status" value="1"/>
</dbReference>
<dbReference type="PRINTS" id="PR00502">
    <property type="entry name" value="NUDIXFAMILY"/>
</dbReference>
<proteinExistence type="inferred from homology"/>
<evidence type="ECO:0000313" key="5">
    <source>
        <dbReference type="EMBL" id="MBB2901395.1"/>
    </source>
</evidence>
<dbReference type="CDD" id="cd03673">
    <property type="entry name" value="NUDIX_Ap6A_hydrolase"/>
    <property type="match status" value="1"/>
</dbReference>
<dbReference type="Gene3D" id="3.90.79.10">
    <property type="entry name" value="Nucleoside Triphosphate Pyrophosphohydrolase"/>
    <property type="match status" value="1"/>
</dbReference>
<dbReference type="PANTHER" id="PTHR43736">
    <property type="entry name" value="ADP-RIBOSE PYROPHOSPHATASE"/>
    <property type="match status" value="1"/>
</dbReference>
<sequence>MVKPAREPRRRLPTVQETSSGGLVVDFSTGVPRAAVICRLNRAGREEWCLPKGHLEGEETLEEAAVREIEEETGIRGEVVEDLGSIDYWFSADGRRIHKVVHLFLLKATGGTLTVENDPDAEAIDVEWVAFSDLDARLAFPNERRAALAATSRLGELA</sequence>
<evidence type="ECO:0000256" key="3">
    <source>
        <dbReference type="RuleBase" id="RU003476"/>
    </source>
</evidence>
<comment type="similarity">
    <text evidence="1 3">Belongs to the Nudix hydrolase family.</text>
</comment>
<dbReference type="PROSITE" id="PS00893">
    <property type="entry name" value="NUDIX_BOX"/>
    <property type="match status" value="1"/>
</dbReference>
<dbReference type="InterPro" id="IPR000086">
    <property type="entry name" value="NUDIX_hydrolase_dom"/>
</dbReference>
<dbReference type="GO" id="GO:0016787">
    <property type="term" value="F:hydrolase activity"/>
    <property type="evidence" value="ECO:0007669"/>
    <property type="project" value="UniProtKB-KW"/>
</dbReference>
<dbReference type="AlphaFoldDB" id="A0A7W4XXN4"/>
<dbReference type="InterPro" id="IPR020084">
    <property type="entry name" value="NUDIX_hydrolase_CS"/>
</dbReference>